<protein>
    <submittedName>
        <fullName evidence="2">Uncharacterized protein</fullName>
    </submittedName>
</protein>
<accession>A0A7Y9GRH7</accession>
<feature type="transmembrane region" description="Helical" evidence="1">
    <location>
        <begin position="57"/>
        <end position="79"/>
    </location>
</feature>
<comment type="caution">
    <text evidence="2">The sequence shown here is derived from an EMBL/GenBank/DDBJ whole genome shotgun (WGS) entry which is preliminary data.</text>
</comment>
<feature type="transmembrane region" description="Helical" evidence="1">
    <location>
        <begin position="21"/>
        <end position="45"/>
    </location>
</feature>
<keyword evidence="1" id="KW-1133">Transmembrane helix</keyword>
<evidence type="ECO:0000313" key="2">
    <source>
        <dbReference type="EMBL" id="NYE21348.1"/>
    </source>
</evidence>
<evidence type="ECO:0000313" key="3">
    <source>
        <dbReference type="Proteomes" id="UP000576969"/>
    </source>
</evidence>
<dbReference type="EMBL" id="JACCBV010000001">
    <property type="protein sequence ID" value="NYE21348.1"/>
    <property type="molecule type" value="Genomic_DNA"/>
</dbReference>
<dbReference type="AlphaFoldDB" id="A0A7Y9GRH7"/>
<dbReference type="Proteomes" id="UP000576969">
    <property type="component" value="Unassembled WGS sequence"/>
</dbReference>
<keyword evidence="3" id="KW-1185">Reference proteome</keyword>
<feature type="transmembrane region" description="Helical" evidence="1">
    <location>
        <begin position="91"/>
        <end position="113"/>
    </location>
</feature>
<gene>
    <name evidence="2" type="ORF">BJ991_003376</name>
</gene>
<keyword evidence="1" id="KW-0472">Membrane</keyword>
<organism evidence="2 3">
    <name type="scientific">Microbacterium immunditiarum</name>
    <dbReference type="NCBI Taxonomy" id="337480"/>
    <lineage>
        <taxon>Bacteria</taxon>
        <taxon>Bacillati</taxon>
        <taxon>Actinomycetota</taxon>
        <taxon>Actinomycetes</taxon>
        <taxon>Micrococcales</taxon>
        <taxon>Microbacteriaceae</taxon>
        <taxon>Microbacterium</taxon>
    </lineage>
</organism>
<keyword evidence="1" id="KW-0812">Transmembrane</keyword>
<evidence type="ECO:0000256" key="1">
    <source>
        <dbReference type="SAM" id="Phobius"/>
    </source>
</evidence>
<sequence length="166" mass="16906">MDDGQPPTPPPPPGGPVRKPVALAFATVAFIALEIAGLGMASLLLDEDVVASSGLGPWPAIASTGLATIVFGAGLALALRPDPPSYWSAAWIALATALAYVGGAWFGCLFAGADLAVAGSVAGRIATSWFGVVVLAAAAVSAWGGIALTRTRARRPLWPWEDDEDR</sequence>
<reference evidence="2 3" key="1">
    <citation type="submission" date="2020-07" db="EMBL/GenBank/DDBJ databases">
        <title>Sequencing the genomes of 1000 actinobacteria strains.</title>
        <authorList>
            <person name="Klenk H.-P."/>
        </authorList>
    </citation>
    <scope>NUCLEOTIDE SEQUENCE [LARGE SCALE GENOMIC DNA]</scope>
    <source>
        <strain evidence="2 3">DSM 24662</strain>
    </source>
</reference>
<feature type="transmembrane region" description="Helical" evidence="1">
    <location>
        <begin position="125"/>
        <end position="148"/>
    </location>
</feature>
<dbReference type="RefSeq" id="WP_179491907.1">
    <property type="nucleotide sequence ID" value="NZ_JACCBV010000001.1"/>
</dbReference>
<proteinExistence type="predicted"/>
<name>A0A7Y9GRH7_9MICO</name>